<sequence length="146" mass="15303">MRPLFLLPLPLLVNALLNVTVDDTDPSIVYRGSWEPSSTHLSGLDYGGSHTVSSDAAANATFAFTGVAVYYLAPRWPYAVNTQLSLDGGPAIIVNLTDPDASTTAAGGSESAQSRVAWSATALPNTTHTLFLTMARGGEFIVADGF</sequence>
<dbReference type="AlphaFoldDB" id="A0AAD6URT3"/>
<keyword evidence="3" id="KW-1185">Reference proteome</keyword>
<dbReference type="EMBL" id="JARJCW010000145">
    <property type="protein sequence ID" value="KAJ7190670.1"/>
    <property type="molecule type" value="Genomic_DNA"/>
</dbReference>
<dbReference type="Gene3D" id="2.60.120.260">
    <property type="entry name" value="Galactose-binding domain-like"/>
    <property type="match status" value="1"/>
</dbReference>
<dbReference type="Proteomes" id="UP001219525">
    <property type="component" value="Unassembled WGS sequence"/>
</dbReference>
<protein>
    <submittedName>
        <fullName evidence="2">Uncharacterized protein</fullName>
    </submittedName>
</protein>
<proteinExistence type="predicted"/>
<evidence type="ECO:0000313" key="3">
    <source>
        <dbReference type="Proteomes" id="UP001219525"/>
    </source>
</evidence>
<accession>A0AAD6URT3</accession>
<feature type="chain" id="PRO_5042223359" evidence="1">
    <location>
        <begin position="16"/>
        <end position="146"/>
    </location>
</feature>
<keyword evidence="1" id="KW-0732">Signal</keyword>
<name>A0AAD6URT3_9AGAR</name>
<evidence type="ECO:0000313" key="2">
    <source>
        <dbReference type="EMBL" id="KAJ7190670.1"/>
    </source>
</evidence>
<evidence type="ECO:0000256" key="1">
    <source>
        <dbReference type="SAM" id="SignalP"/>
    </source>
</evidence>
<feature type="non-terminal residue" evidence="2">
    <location>
        <position position="146"/>
    </location>
</feature>
<reference evidence="2" key="1">
    <citation type="submission" date="2023-03" db="EMBL/GenBank/DDBJ databases">
        <title>Massive genome expansion in bonnet fungi (Mycena s.s.) driven by repeated elements and novel gene families across ecological guilds.</title>
        <authorList>
            <consortium name="Lawrence Berkeley National Laboratory"/>
            <person name="Harder C.B."/>
            <person name="Miyauchi S."/>
            <person name="Viragh M."/>
            <person name="Kuo A."/>
            <person name="Thoen E."/>
            <person name="Andreopoulos B."/>
            <person name="Lu D."/>
            <person name="Skrede I."/>
            <person name="Drula E."/>
            <person name="Henrissat B."/>
            <person name="Morin E."/>
            <person name="Kohler A."/>
            <person name="Barry K."/>
            <person name="LaButti K."/>
            <person name="Morin E."/>
            <person name="Salamov A."/>
            <person name="Lipzen A."/>
            <person name="Mereny Z."/>
            <person name="Hegedus B."/>
            <person name="Baldrian P."/>
            <person name="Stursova M."/>
            <person name="Weitz H."/>
            <person name="Taylor A."/>
            <person name="Grigoriev I.V."/>
            <person name="Nagy L.G."/>
            <person name="Martin F."/>
            <person name="Kauserud H."/>
        </authorList>
    </citation>
    <scope>NUCLEOTIDE SEQUENCE</scope>
    <source>
        <strain evidence="2">9144</strain>
    </source>
</reference>
<comment type="caution">
    <text evidence="2">The sequence shown here is derived from an EMBL/GenBank/DDBJ whole genome shotgun (WGS) entry which is preliminary data.</text>
</comment>
<feature type="signal peptide" evidence="1">
    <location>
        <begin position="1"/>
        <end position="15"/>
    </location>
</feature>
<organism evidence="2 3">
    <name type="scientific">Mycena pura</name>
    <dbReference type="NCBI Taxonomy" id="153505"/>
    <lineage>
        <taxon>Eukaryota</taxon>
        <taxon>Fungi</taxon>
        <taxon>Dikarya</taxon>
        <taxon>Basidiomycota</taxon>
        <taxon>Agaricomycotina</taxon>
        <taxon>Agaricomycetes</taxon>
        <taxon>Agaricomycetidae</taxon>
        <taxon>Agaricales</taxon>
        <taxon>Marasmiineae</taxon>
        <taxon>Mycenaceae</taxon>
        <taxon>Mycena</taxon>
    </lineage>
</organism>
<gene>
    <name evidence="2" type="ORF">GGX14DRAFT_381958</name>
</gene>